<keyword evidence="5" id="KW-1185">Reference proteome</keyword>
<evidence type="ECO:0000256" key="1">
    <source>
        <dbReference type="SAM" id="Coils"/>
    </source>
</evidence>
<reference evidence="4 5" key="1">
    <citation type="submission" date="2015-03" db="EMBL/GenBank/DDBJ databases">
        <title>Genome sequence of Mycoplasma meleagridis strain ATCC 25294.</title>
        <authorList>
            <person name="Yacoub E."/>
            <person name="Blanchard A."/>
            <person name="Sirand-Pugnet P."/>
            <person name="Mardassi B.B.A."/>
        </authorList>
    </citation>
    <scope>NUCLEOTIDE SEQUENCE [LARGE SCALE GENOMIC DNA]</scope>
    <source>
        <strain evidence="4 5">ATCC 25294</strain>
    </source>
</reference>
<gene>
    <name evidence="4" type="ORF">MMELEA_02940</name>
</gene>
<dbReference type="AlphaFoldDB" id="A0A0F5H155"/>
<keyword evidence="2" id="KW-0812">Transmembrane</keyword>
<evidence type="ECO:0000313" key="4">
    <source>
        <dbReference type="EMBL" id="KKB27036.1"/>
    </source>
</evidence>
<feature type="transmembrane region" description="Helical" evidence="2">
    <location>
        <begin position="278"/>
        <end position="302"/>
    </location>
</feature>
<accession>A0A0F5H155</accession>
<proteinExistence type="predicted"/>
<sequence length="305" mass="32850">MKKYLFTLPAISSLAALPVVASQVSADTQGGNGSQTYTPKNSDETIALTNGLLESSLKLLKANMITTVAKTTNELKEISASTGINIADLGAATTATYLQYSNQVATEAEAAIKSKRLDTAVSKVIQLNEFTSSLASDYYAAKQIGELFKLAKDDVRTQLISQAHSVYETVKAEYAKLAAGASDTSTSTTAIEPPIQLLASGYANKLTSLLNTQNDNNKTQIEQLNNQIQESNKQLETIKQQAEEYKTQLEELKKQLAQKDSQTSDQTNSSISDVNKPALIATSTATGILFLVVLGLIIYIVVKRK</sequence>
<keyword evidence="3" id="KW-0732">Signal</keyword>
<evidence type="ECO:0000256" key="2">
    <source>
        <dbReference type="SAM" id="Phobius"/>
    </source>
</evidence>
<organism evidence="4 5">
    <name type="scientific">Mycoplasmopsis meleagridis ATCC 25294</name>
    <dbReference type="NCBI Taxonomy" id="1264554"/>
    <lineage>
        <taxon>Bacteria</taxon>
        <taxon>Bacillati</taxon>
        <taxon>Mycoplasmatota</taxon>
        <taxon>Mycoplasmoidales</taxon>
        <taxon>Metamycoplasmataceae</taxon>
        <taxon>Mycoplasmopsis</taxon>
    </lineage>
</organism>
<dbReference type="RefSeq" id="WP_046096737.1">
    <property type="nucleotide sequence ID" value="NZ_JZXN01000010.1"/>
</dbReference>
<feature type="chain" id="PRO_5002486817" evidence="3">
    <location>
        <begin position="22"/>
        <end position="305"/>
    </location>
</feature>
<keyword evidence="1" id="KW-0175">Coiled coil</keyword>
<keyword evidence="2" id="KW-1133">Transmembrane helix</keyword>
<protein>
    <submittedName>
        <fullName evidence="4">Uncharacterized protein</fullName>
    </submittedName>
</protein>
<dbReference type="EMBL" id="JZXN01000010">
    <property type="protein sequence ID" value="KKB27036.1"/>
    <property type="molecule type" value="Genomic_DNA"/>
</dbReference>
<feature type="coiled-coil region" evidence="1">
    <location>
        <begin position="214"/>
        <end position="262"/>
    </location>
</feature>
<comment type="caution">
    <text evidence="4">The sequence shown here is derived from an EMBL/GenBank/DDBJ whole genome shotgun (WGS) entry which is preliminary data.</text>
</comment>
<evidence type="ECO:0000256" key="3">
    <source>
        <dbReference type="SAM" id="SignalP"/>
    </source>
</evidence>
<dbReference type="Proteomes" id="UP000033750">
    <property type="component" value="Unassembled WGS sequence"/>
</dbReference>
<name>A0A0F5H155_9BACT</name>
<evidence type="ECO:0000313" key="5">
    <source>
        <dbReference type="Proteomes" id="UP000033750"/>
    </source>
</evidence>
<keyword evidence="2" id="KW-0472">Membrane</keyword>
<dbReference type="PATRIC" id="fig|1264554.4.peg.249"/>
<feature type="signal peptide" evidence="3">
    <location>
        <begin position="1"/>
        <end position="21"/>
    </location>
</feature>